<dbReference type="PATRIC" id="fig|1278073.3.peg.6229"/>
<evidence type="ECO:0000256" key="1">
    <source>
        <dbReference type="ARBA" id="ARBA00022658"/>
    </source>
</evidence>
<dbReference type="InterPro" id="IPR009091">
    <property type="entry name" value="RCC1/BLIP-II"/>
</dbReference>
<dbReference type="SUPFAM" id="SSF50985">
    <property type="entry name" value="RCC1/BLIP-II"/>
    <property type="match status" value="1"/>
</dbReference>
<evidence type="ECO:0000313" key="5">
    <source>
        <dbReference type="Proteomes" id="UP000011131"/>
    </source>
</evidence>
<dbReference type="InterPro" id="IPR000408">
    <property type="entry name" value="Reg_chr_condens"/>
</dbReference>
<dbReference type="PANTHER" id="PTHR45982">
    <property type="entry name" value="REGULATOR OF CHROMOSOME CONDENSATION"/>
    <property type="match status" value="1"/>
</dbReference>
<evidence type="ECO:0000256" key="2">
    <source>
        <dbReference type="ARBA" id="ARBA00022737"/>
    </source>
</evidence>
<dbReference type="InterPro" id="IPR051553">
    <property type="entry name" value="Ran_GTPase-activating"/>
</dbReference>
<keyword evidence="1" id="KW-0344">Guanine-nucleotide releasing factor</keyword>
<dbReference type="HOGENOM" id="CLU_005210_8_3_7"/>
<dbReference type="AlphaFoldDB" id="L7UHS0"/>
<protein>
    <submittedName>
        <fullName evidence="4">RCC1 repeat-containing protein</fullName>
    </submittedName>
</protein>
<evidence type="ECO:0000259" key="3">
    <source>
        <dbReference type="Pfam" id="PF25390"/>
    </source>
</evidence>
<dbReference type="RefSeq" id="WP_015351670.1">
    <property type="nucleotide sequence ID" value="NC_020126.1"/>
</dbReference>
<feature type="domain" description="RCC1-like" evidence="3">
    <location>
        <begin position="12"/>
        <end position="289"/>
    </location>
</feature>
<name>L7UHS0_MYXSD</name>
<proteinExistence type="predicted"/>
<dbReference type="KEGG" id="msd:MYSTI_06142"/>
<evidence type="ECO:0000313" key="4">
    <source>
        <dbReference type="EMBL" id="AGC47415.1"/>
    </source>
</evidence>
<keyword evidence="2" id="KW-0677">Repeat</keyword>
<dbReference type="Pfam" id="PF25390">
    <property type="entry name" value="WD40_RLD"/>
    <property type="match status" value="1"/>
</dbReference>
<dbReference type="Proteomes" id="UP000011131">
    <property type="component" value="Chromosome"/>
</dbReference>
<dbReference type="eggNOG" id="COG5184">
    <property type="taxonomic scope" value="Bacteria"/>
</dbReference>
<dbReference type="InterPro" id="IPR058923">
    <property type="entry name" value="RCC1-like_dom"/>
</dbReference>
<dbReference type="Gene3D" id="2.130.10.30">
    <property type="entry name" value="Regulator of chromosome condensation 1/beta-lactamase-inhibitor protein II"/>
    <property type="match status" value="2"/>
</dbReference>
<dbReference type="PRINTS" id="PR00633">
    <property type="entry name" value="RCCNDNSATION"/>
</dbReference>
<dbReference type="GO" id="GO:0005085">
    <property type="term" value="F:guanyl-nucleotide exchange factor activity"/>
    <property type="evidence" value="ECO:0007669"/>
    <property type="project" value="TreeGrafter"/>
</dbReference>
<organism evidence="4 5">
    <name type="scientific">Myxococcus stipitatus (strain DSM 14675 / JCM 12634 / Mx s8)</name>
    <dbReference type="NCBI Taxonomy" id="1278073"/>
    <lineage>
        <taxon>Bacteria</taxon>
        <taxon>Pseudomonadati</taxon>
        <taxon>Myxococcota</taxon>
        <taxon>Myxococcia</taxon>
        <taxon>Myxococcales</taxon>
        <taxon>Cystobacterineae</taxon>
        <taxon>Myxococcaceae</taxon>
        <taxon>Myxococcus</taxon>
    </lineage>
</organism>
<reference evidence="4 5" key="1">
    <citation type="journal article" date="2013" name="Genome Announc.">
        <title>Complete genome sequence of Myxococcus stipitatus strain DSM 14675, a fruiting myxobacterium.</title>
        <authorList>
            <person name="Huntley S."/>
            <person name="Kneip S."/>
            <person name="Treuner-Lange A."/>
            <person name="Sogaard-Andersen L."/>
        </authorList>
    </citation>
    <scope>NUCLEOTIDE SEQUENCE [LARGE SCALE GENOMIC DNA]</scope>
    <source>
        <strain evidence="5">DSM 14675 / JCM 12634 / Mx s8</strain>
    </source>
</reference>
<dbReference type="PANTHER" id="PTHR45982:SF1">
    <property type="entry name" value="REGULATOR OF CHROMOSOME CONDENSATION"/>
    <property type="match status" value="1"/>
</dbReference>
<dbReference type="PROSITE" id="PS50012">
    <property type="entry name" value="RCC1_3"/>
    <property type="match status" value="4"/>
</dbReference>
<keyword evidence="5" id="KW-1185">Reference proteome</keyword>
<accession>L7UHS0</accession>
<gene>
    <name evidence="4" type="ordered locus">MYSTI_06142</name>
</gene>
<dbReference type="GO" id="GO:0005737">
    <property type="term" value="C:cytoplasm"/>
    <property type="evidence" value="ECO:0007669"/>
    <property type="project" value="TreeGrafter"/>
</dbReference>
<sequence>MGAALPFVGLGTKQKVTTLSIGGSFTCALLESGVVKCWGRNTEGQLGLGDTVNRGAGPREMDDALAFVDLGVGRVAKALATGYEHACAILEDGAVKCWGYNMNGQLGLGVRSNHGDSQGSMGDALPTVNLGTKRTAKAITAGRAHSCAILDDGAVKCWGGNEYGQLGLGDKASRGVEPDEMGDALPEVKLGVGRTATAIAAGNLHTCAILDDGAVKCWGDNGYGRLGLGDKSGRGDAPGEMGDALPSVDLGTGRTAKAISLGYYYSCALLDDDTLKCWGFNDGILGLGDMESRGERRGQMGESLPRVNLGTGRTVKGLAAGSHSMCALLDDRWVKCWGTNSWGQLGLGDTKHRGGSAGEMGDALPVVEL</sequence>
<dbReference type="EMBL" id="CP004025">
    <property type="protein sequence ID" value="AGC47415.1"/>
    <property type="molecule type" value="Genomic_DNA"/>
</dbReference>